<evidence type="ECO:0000256" key="2">
    <source>
        <dbReference type="ARBA" id="ARBA00022473"/>
    </source>
</evidence>
<evidence type="ECO:0000313" key="7">
    <source>
        <dbReference type="EMBL" id="KAK4779320.1"/>
    </source>
</evidence>
<dbReference type="AlphaFoldDB" id="A0AAN7LCW5"/>
<keyword evidence="6" id="KW-1133">Transmembrane helix</keyword>
<accession>A0AAN7LCW5</accession>
<proteinExistence type="inferred from homology"/>
<keyword evidence="3" id="KW-0221">Differentiation</keyword>
<feature type="compositionally biased region" description="Basic and acidic residues" evidence="5">
    <location>
        <begin position="96"/>
        <end position="117"/>
    </location>
</feature>
<comment type="similarity">
    <text evidence="1">Belongs to the CLV3/ESR signal peptide family.</text>
</comment>
<dbReference type="InterPro" id="IPR039618">
    <property type="entry name" value="CLE9-13"/>
</dbReference>
<keyword evidence="6" id="KW-0812">Transmembrane</keyword>
<feature type="transmembrane region" description="Helical" evidence="6">
    <location>
        <begin position="37"/>
        <end position="58"/>
    </location>
</feature>
<name>A0AAN7LCW5_TRANT</name>
<evidence type="ECO:0000256" key="3">
    <source>
        <dbReference type="ARBA" id="ARBA00022782"/>
    </source>
</evidence>
<dbReference type="GO" id="GO:0030154">
    <property type="term" value="P:cell differentiation"/>
    <property type="evidence" value="ECO:0007669"/>
    <property type="project" value="UniProtKB-KW"/>
</dbReference>
<evidence type="ECO:0000256" key="6">
    <source>
        <dbReference type="SAM" id="Phobius"/>
    </source>
</evidence>
<dbReference type="PANTHER" id="PTHR34359:SF28">
    <property type="entry name" value="CLAVATA3_ESR (CLE)-RELATED PROTEIN 12"/>
    <property type="match status" value="1"/>
</dbReference>
<protein>
    <submittedName>
        <fullName evidence="7">Uncharacterized protein</fullName>
    </submittedName>
</protein>
<gene>
    <name evidence="7" type="ORF">SAY86_006848</name>
</gene>
<dbReference type="Proteomes" id="UP001346149">
    <property type="component" value="Unassembled WGS sequence"/>
</dbReference>
<evidence type="ECO:0000256" key="1">
    <source>
        <dbReference type="ARBA" id="ARBA00005416"/>
    </source>
</evidence>
<keyword evidence="6" id="KW-0472">Membrane</keyword>
<dbReference type="PANTHER" id="PTHR34359">
    <property type="entry name" value="CLAVATA3/ESR (CLE)-RELATED PROTEIN 10"/>
    <property type="match status" value="1"/>
</dbReference>
<dbReference type="EMBL" id="JAXQNO010000017">
    <property type="protein sequence ID" value="KAK4779320.1"/>
    <property type="molecule type" value="Genomic_DNA"/>
</dbReference>
<keyword evidence="8" id="KW-1185">Reference proteome</keyword>
<keyword evidence="2" id="KW-0217">Developmental protein</keyword>
<evidence type="ECO:0000313" key="8">
    <source>
        <dbReference type="Proteomes" id="UP001346149"/>
    </source>
</evidence>
<organism evidence="7 8">
    <name type="scientific">Trapa natans</name>
    <name type="common">Water chestnut</name>
    <dbReference type="NCBI Taxonomy" id="22666"/>
    <lineage>
        <taxon>Eukaryota</taxon>
        <taxon>Viridiplantae</taxon>
        <taxon>Streptophyta</taxon>
        <taxon>Embryophyta</taxon>
        <taxon>Tracheophyta</taxon>
        <taxon>Spermatophyta</taxon>
        <taxon>Magnoliopsida</taxon>
        <taxon>eudicotyledons</taxon>
        <taxon>Gunneridae</taxon>
        <taxon>Pentapetalae</taxon>
        <taxon>rosids</taxon>
        <taxon>malvids</taxon>
        <taxon>Myrtales</taxon>
        <taxon>Lythraceae</taxon>
        <taxon>Trapa</taxon>
    </lineage>
</organism>
<comment type="caution">
    <text evidence="7">The sequence shown here is derived from an EMBL/GenBank/DDBJ whole genome shotgun (WGS) entry which is preliminary data.</text>
</comment>
<evidence type="ECO:0000256" key="5">
    <source>
        <dbReference type="SAM" id="MobiDB-lite"/>
    </source>
</evidence>
<sequence>MHAHMGVFGQTVSFSDPASKQEIEQAVLGYLSQRRSAIFLSLVFLFLFLHGNRCLFAFRGSQLVISWKSKEHDGNSMIHRKVLSAEFDFTPFLHRHMPEPDPSGKEVDPIYGEEKRPVPSGPNPLHH</sequence>
<feature type="region of interest" description="Disordered" evidence="5">
    <location>
        <begin position="94"/>
        <end position="127"/>
    </location>
</feature>
<evidence type="ECO:0000256" key="4">
    <source>
        <dbReference type="ARBA" id="ARBA00023278"/>
    </source>
</evidence>
<reference evidence="7 8" key="1">
    <citation type="journal article" date="2023" name="Hortic Res">
        <title>Pangenome of water caltrop reveals structural variations and asymmetric subgenome divergence after allopolyploidization.</title>
        <authorList>
            <person name="Zhang X."/>
            <person name="Chen Y."/>
            <person name="Wang L."/>
            <person name="Yuan Y."/>
            <person name="Fang M."/>
            <person name="Shi L."/>
            <person name="Lu R."/>
            <person name="Comes H.P."/>
            <person name="Ma Y."/>
            <person name="Chen Y."/>
            <person name="Huang G."/>
            <person name="Zhou Y."/>
            <person name="Zheng Z."/>
            <person name="Qiu Y."/>
        </authorList>
    </citation>
    <scope>NUCLEOTIDE SEQUENCE [LARGE SCALE GENOMIC DNA]</scope>
    <source>
        <strain evidence="7">F231</strain>
    </source>
</reference>
<keyword evidence="4" id="KW-0379">Hydroxylation</keyword>